<sequence>MSNFLTNVADIGSWIWAYPLLILIVICGIVYSVRLGFLQFRHFPYIMKQTFGSIFKKSEGEGTVSPFQAAATALACTVGASNIVGVPIAIAFGGPGAVFWMWMCAFIGMIVKFGEIVLGIKYREKNEDGVYVSGPMYYMSKGFPNKKAGKIMAWMMSFTMMLFVPFTISAQSVSAVQSAGTIGINPIVTGAILTVLIGIITFGGIKRIASVTDKMVPIMVILYLIGALIVIGINGTEIPGAFASIFTSAFTGHAALGGFAGAGVSAAIRWGFARGAYSTDLGMGSAAMGHAAATTDHPVRQGFWGVFEVVVSGLMICTMSGLTVLCTGVWNDAPAEQAAAMPTMAFQSVFGNETGGIIVSVAMLFFVVSTMIVQVYYGERQCEFFLGTKIAKIGKLIFVLSVFLGAVLNLSTIFAFLDLILGIALFPHLIALIVMSGQVVELKNEFFTDPRYYLRDVGEKASRKGRAS</sequence>
<evidence type="ECO:0000256" key="5">
    <source>
        <dbReference type="ARBA" id="ARBA00022692"/>
    </source>
</evidence>
<dbReference type="GO" id="GO:0005283">
    <property type="term" value="F:amino acid:sodium symporter activity"/>
    <property type="evidence" value="ECO:0007669"/>
    <property type="project" value="InterPro"/>
</dbReference>
<evidence type="ECO:0000256" key="7">
    <source>
        <dbReference type="ARBA" id="ARBA00023136"/>
    </source>
</evidence>
<evidence type="ECO:0000313" key="10">
    <source>
        <dbReference type="Proteomes" id="UP000284841"/>
    </source>
</evidence>
<keyword evidence="10" id="KW-1185">Reference proteome</keyword>
<evidence type="ECO:0000256" key="3">
    <source>
        <dbReference type="ARBA" id="ARBA00022448"/>
    </source>
</evidence>
<accession>A0A415E3Y8</accession>
<comment type="subcellular location">
    <subcellularLocation>
        <location evidence="1 8">Cell membrane</location>
        <topology evidence="1 8">Multi-pass membrane protein</topology>
    </subcellularLocation>
</comment>
<dbReference type="GO" id="GO:0005886">
    <property type="term" value="C:plasma membrane"/>
    <property type="evidence" value="ECO:0007669"/>
    <property type="project" value="UniProtKB-SubCell"/>
</dbReference>
<feature type="transmembrane region" description="Helical" evidence="8">
    <location>
        <begin position="423"/>
        <end position="442"/>
    </location>
</feature>
<comment type="similarity">
    <text evidence="2 8">Belongs to the alanine or glycine:cation symporter (AGCS) (TC 2.A.25) family.</text>
</comment>
<feature type="transmembrane region" description="Helical" evidence="8">
    <location>
        <begin position="151"/>
        <end position="170"/>
    </location>
</feature>
<dbReference type="PANTHER" id="PTHR30330">
    <property type="entry name" value="AGSS FAMILY TRANSPORTER, SODIUM-ALANINE"/>
    <property type="match status" value="1"/>
</dbReference>
<dbReference type="AlphaFoldDB" id="A0A415E3Y8"/>
<protein>
    <submittedName>
        <fullName evidence="9">Sodium:alanine symporter family protein</fullName>
    </submittedName>
</protein>
<dbReference type="Pfam" id="PF01235">
    <property type="entry name" value="Na_Ala_symp"/>
    <property type="match status" value="1"/>
</dbReference>
<dbReference type="InterPro" id="IPR001463">
    <property type="entry name" value="Na/Ala_symport"/>
</dbReference>
<feature type="transmembrane region" description="Helical" evidence="8">
    <location>
        <begin position="182"/>
        <end position="203"/>
    </location>
</feature>
<feature type="transmembrane region" description="Helical" evidence="8">
    <location>
        <begin position="397"/>
        <end position="417"/>
    </location>
</feature>
<keyword evidence="5 8" id="KW-0812">Transmembrane</keyword>
<feature type="transmembrane region" description="Helical" evidence="8">
    <location>
        <begin position="67"/>
        <end position="93"/>
    </location>
</feature>
<dbReference type="NCBIfam" id="TIGR00835">
    <property type="entry name" value="agcS"/>
    <property type="match status" value="1"/>
</dbReference>
<feature type="transmembrane region" description="Helical" evidence="8">
    <location>
        <begin position="309"/>
        <end position="330"/>
    </location>
</feature>
<evidence type="ECO:0000256" key="6">
    <source>
        <dbReference type="ARBA" id="ARBA00022989"/>
    </source>
</evidence>
<dbReference type="Gene3D" id="1.20.1740.10">
    <property type="entry name" value="Amino acid/polyamine transporter I"/>
    <property type="match status" value="1"/>
</dbReference>
<keyword evidence="6 8" id="KW-1133">Transmembrane helix</keyword>
<dbReference type="RefSeq" id="WP_118334970.1">
    <property type="nucleotide sequence ID" value="NZ_AP025567.1"/>
</dbReference>
<dbReference type="EMBL" id="QRMS01000002">
    <property type="protein sequence ID" value="RHJ88330.1"/>
    <property type="molecule type" value="Genomic_DNA"/>
</dbReference>
<keyword evidence="3 8" id="KW-0813">Transport</keyword>
<feature type="transmembrane region" description="Helical" evidence="8">
    <location>
        <begin position="241"/>
        <end position="268"/>
    </location>
</feature>
<keyword evidence="8" id="KW-0769">Symport</keyword>
<organism evidence="9 10">
    <name type="scientific">Emergencia timonensis</name>
    <dbReference type="NCBI Taxonomy" id="1776384"/>
    <lineage>
        <taxon>Bacteria</taxon>
        <taxon>Bacillati</taxon>
        <taxon>Bacillota</taxon>
        <taxon>Clostridia</taxon>
        <taxon>Peptostreptococcales</taxon>
        <taxon>Anaerovoracaceae</taxon>
        <taxon>Emergencia</taxon>
    </lineage>
</organism>
<dbReference type="OrthoDB" id="9804874at2"/>
<evidence type="ECO:0000256" key="2">
    <source>
        <dbReference type="ARBA" id="ARBA00009261"/>
    </source>
</evidence>
<dbReference type="PROSITE" id="PS00873">
    <property type="entry name" value="NA_ALANINE_SYMP"/>
    <property type="match status" value="1"/>
</dbReference>
<reference evidence="9 10" key="1">
    <citation type="submission" date="2018-08" db="EMBL/GenBank/DDBJ databases">
        <title>A genome reference for cultivated species of the human gut microbiota.</title>
        <authorList>
            <person name="Zou Y."/>
            <person name="Xue W."/>
            <person name="Luo G."/>
        </authorList>
    </citation>
    <scope>NUCLEOTIDE SEQUENCE [LARGE SCALE GENOMIC DNA]</scope>
    <source>
        <strain evidence="9 10">AM07-24</strain>
    </source>
</reference>
<evidence type="ECO:0000256" key="4">
    <source>
        <dbReference type="ARBA" id="ARBA00022475"/>
    </source>
</evidence>
<feature type="transmembrane region" description="Helical" evidence="8">
    <location>
        <begin position="357"/>
        <end position="377"/>
    </location>
</feature>
<evidence type="ECO:0000256" key="8">
    <source>
        <dbReference type="RuleBase" id="RU363064"/>
    </source>
</evidence>
<comment type="caution">
    <text evidence="9">The sequence shown here is derived from an EMBL/GenBank/DDBJ whole genome shotgun (WGS) entry which is preliminary data.</text>
</comment>
<dbReference type="Proteomes" id="UP000284841">
    <property type="component" value="Unassembled WGS sequence"/>
</dbReference>
<gene>
    <name evidence="9" type="ORF">DW099_07950</name>
</gene>
<name>A0A415E3Y8_9FIRM</name>
<keyword evidence="4 8" id="KW-1003">Cell membrane</keyword>
<evidence type="ECO:0000256" key="1">
    <source>
        <dbReference type="ARBA" id="ARBA00004651"/>
    </source>
</evidence>
<proteinExistence type="inferred from homology"/>
<dbReference type="PANTHER" id="PTHR30330:SF3">
    <property type="entry name" value="TRANSCRIPTIONAL REGULATOR, LRP FAMILY"/>
    <property type="match status" value="1"/>
</dbReference>
<keyword evidence="7 8" id="KW-0472">Membrane</keyword>
<evidence type="ECO:0000313" key="9">
    <source>
        <dbReference type="EMBL" id="RHJ88330.1"/>
    </source>
</evidence>
<feature type="transmembrane region" description="Helical" evidence="8">
    <location>
        <begin position="15"/>
        <end position="37"/>
    </location>
</feature>
<dbReference type="PRINTS" id="PR00175">
    <property type="entry name" value="NAALASMPORT"/>
</dbReference>
<feature type="transmembrane region" description="Helical" evidence="8">
    <location>
        <begin position="215"/>
        <end position="235"/>
    </location>
</feature>
<feature type="transmembrane region" description="Helical" evidence="8">
    <location>
        <begin position="99"/>
        <end position="118"/>
    </location>
</feature>